<feature type="compositionally biased region" description="Basic and acidic residues" evidence="6">
    <location>
        <begin position="164"/>
        <end position="174"/>
    </location>
</feature>
<dbReference type="OMA" id="NPAVFEY"/>
<evidence type="ECO:0000259" key="7">
    <source>
        <dbReference type="PROSITE" id="PS51746"/>
    </source>
</evidence>
<feature type="region of interest" description="Disordered" evidence="6">
    <location>
        <begin position="129"/>
        <end position="204"/>
    </location>
</feature>
<protein>
    <recommendedName>
        <fullName evidence="7">PPM-type phosphatase domain-containing protein</fullName>
    </recommendedName>
</protein>
<dbReference type="GO" id="GO:0004722">
    <property type="term" value="F:protein serine/threonine phosphatase activity"/>
    <property type="evidence" value="ECO:0007669"/>
    <property type="project" value="InterPro"/>
</dbReference>
<feature type="region of interest" description="Disordered" evidence="6">
    <location>
        <begin position="715"/>
        <end position="809"/>
    </location>
</feature>
<feature type="compositionally biased region" description="Low complexity" evidence="6">
    <location>
        <begin position="461"/>
        <end position="476"/>
    </location>
</feature>
<evidence type="ECO:0000256" key="2">
    <source>
        <dbReference type="ARBA" id="ARBA00022723"/>
    </source>
</evidence>
<feature type="compositionally biased region" description="Polar residues" evidence="6">
    <location>
        <begin position="184"/>
        <end position="193"/>
    </location>
</feature>
<dbReference type="InterPro" id="IPR015655">
    <property type="entry name" value="PP2C"/>
</dbReference>
<feature type="compositionally biased region" description="Low complexity" evidence="6">
    <location>
        <begin position="577"/>
        <end position="599"/>
    </location>
</feature>
<dbReference type="AlphaFoldDB" id="A0A0G4EJ46"/>
<dbReference type="InterPro" id="IPR036457">
    <property type="entry name" value="PPM-type-like_dom_sf"/>
</dbReference>
<feature type="compositionally biased region" description="Acidic residues" evidence="6">
    <location>
        <begin position="525"/>
        <end position="538"/>
    </location>
</feature>
<comment type="similarity">
    <text evidence="5">Belongs to the PP2C family.</text>
</comment>
<dbReference type="SUPFAM" id="SSF81606">
    <property type="entry name" value="PP2C-like"/>
    <property type="match status" value="2"/>
</dbReference>
<keyword evidence="9" id="KW-1185">Reference proteome</keyword>
<dbReference type="SMART" id="SM00332">
    <property type="entry name" value="PP2Cc"/>
    <property type="match status" value="1"/>
</dbReference>
<keyword evidence="2" id="KW-0479">Metal-binding</keyword>
<dbReference type="PROSITE" id="PS51746">
    <property type="entry name" value="PPM_2"/>
    <property type="match status" value="1"/>
</dbReference>
<dbReference type="PROSITE" id="PS01032">
    <property type="entry name" value="PPM_1"/>
    <property type="match status" value="1"/>
</dbReference>
<dbReference type="OrthoDB" id="10264738at2759"/>
<dbReference type="CDD" id="cd00143">
    <property type="entry name" value="PP2Cc"/>
    <property type="match status" value="2"/>
</dbReference>
<dbReference type="InterPro" id="IPR000222">
    <property type="entry name" value="PP2C_BS"/>
</dbReference>
<feature type="region of interest" description="Disordered" evidence="6">
    <location>
        <begin position="1"/>
        <end position="57"/>
    </location>
</feature>
<feature type="region of interest" description="Disordered" evidence="6">
    <location>
        <begin position="372"/>
        <end position="600"/>
    </location>
</feature>
<feature type="region of interest" description="Disordered" evidence="6">
    <location>
        <begin position="826"/>
        <end position="864"/>
    </location>
</feature>
<dbReference type="PANTHER" id="PTHR47992">
    <property type="entry name" value="PROTEIN PHOSPHATASE"/>
    <property type="match status" value="1"/>
</dbReference>
<sequence length="931" mass="97606">MAASSASCPSGEPPPEVPPTSPRQNPKAKKDAEMTPRTREQNVATPGAGSHSRSVTSFYSAMSQPQYSLRILAAAAESQGRRKVMEDVHLMFPSLPFPSSPLPPLPNGNGSQQPSRRIVVRSGGRGTSTLAHYATFPRPQPSPIGSSSTRLRAQQTQDGMGPTQDERDKEKEQDGSEGGGLVQPYNSGSSSTRPPTPLGSSKGVDPFARDEIAYFAVFDGHGGKDAAQFARDNLHHLILLQEHFRANFHEAFRNAFLELDRRFLERCSGQDGSTALVCLVFHNVLHLAHIGDSRAVLATTNDENELPFDTPTPEGSLPHTPLTASPKTVDVLPVAEGDQADDSDSRADVPADEEGAEVVVVNGDLVPAAAAAAAGVETKEEDVRNGDREAQRGAEQPHHDGENGDAAADAAGDEPLEPPGTPLLPKISPIGDLDDLAATVSPDRPSRTPFESVNEASSLLNGTGSSASPNSTNTATVVDKEGDIEMSPSSPLPEEQSEEPLGKIGICRRTSNGLLPACGDRMEVDSESSDDDKDEERDGDIKMEDGSSGGGDGGEEGAATNEGANAAGGSGDGGENSGKQQQGESHNQQQQQQGEGLPQASVAATVSYRAVRLTHDHKPNRHDEMERIRRAGGWVVHVGCPRVSGHGVQRRLAVSRAFGNFDIKRQNSDLVIAEPECYSRPLQPGDRFMVLCSDGVWDVLSDEETIKIIANELDGDEASPSSASSQSVVVHPSSPNSHKDIKDNTATSRASGGDSTEKTPNDSDTSEPPTAAAAAAADRGSSSSSSGSTMGVASSSSSSSESATPAAPSWASIVARGVQRDKGWTMTYDMTNKGGGGANEGRCVPRPGRRNNGSSGAAAGGGEESGLEVHAKACAAPRDGKGTDKDADVLKRLRRAADKVIRAAWKEGSMDNMTCVIVYLDWHGTDGGGGC</sequence>
<feature type="compositionally biased region" description="Polar residues" evidence="6">
    <location>
        <begin position="744"/>
        <end position="754"/>
    </location>
</feature>
<proteinExistence type="inferred from homology"/>
<organism evidence="8 9">
    <name type="scientific">Vitrella brassicaformis (strain CCMP3155)</name>
    <dbReference type="NCBI Taxonomy" id="1169540"/>
    <lineage>
        <taxon>Eukaryota</taxon>
        <taxon>Sar</taxon>
        <taxon>Alveolata</taxon>
        <taxon>Colpodellida</taxon>
        <taxon>Vitrellaceae</taxon>
        <taxon>Vitrella</taxon>
    </lineage>
</organism>
<dbReference type="Proteomes" id="UP000041254">
    <property type="component" value="Unassembled WGS sequence"/>
</dbReference>
<reference evidence="8 9" key="1">
    <citation type="submission" date="2014-11" db="EMBL/GenBank/DDBJ databases">
        <authorList>
            <person name="Zhu J."/>
            <person name="Qi W."/>
            <person name="Song R."/>
        </authorList>
    </citation>
    <scope>NUCLEOTIDE SEQUENCE [LARGE SCALE GENOMIC DNA]</scope>
</reference>
<dbReference type="STRING" id="1169540.A0A0G4EJ46"/>
<gene>
    <name evidence="8" type="ORF">Vbra_12033</name>
</gene>
<dbReference type="EMBL" id="CDMY01000244">
    <property type="protein sequence ID" value="CEL96728.1"/>
    <property type="molecule type" value="Genomic_DNA"/>
</dbReference>
<comment type="subcellular location">
    <subcellularLocation>
        <location evidence="1">Membrane</location>
        <topology evidence="1">Peripheral membrane protein</topology>
    </subcellularLocation>
</comment>
<feature type="compositionally biased region" description="Polar residues" evidence="6">
    <location>
        <begin position="143"/>
        <end position="158"/>
    </location>
</feature>
<feature type="region of interest" description="Disordered" evidence="6">
    <location>
        <begin position="303"/>
        <end position="330"/>
    </location>
</feature>
<feature type="compositionally biased region" description="Basic and acidic residues" evidence="6">
    <location>
        <begin position="28"/>
        <end position="40"/>
    </location>
</feature>
<keyword evidence="3 5" id="KW-0378">Hydrolase</keyword>
<evidence type="ECO:0000313" key="9">
    <source>
        <dbReference type="Proteomes" id="UP000041254"/>
    </source>
</evidence>
<evidence type="ECO:0000256" key="3">
    <source>
        <dbReference type="ARBA" id="ARBA00022801"/>
    </source>
</evidence>
<dbReference type="GO" id="GO:0016020">
    <property type="term" value="C:membrane"/>
    <property type="evidence" value="ECO:0007669"/>
    <property type="project" value="UniProtKB-SubCell"/>
</dbReference>
<dbReference type="Gene3D" id="3.60.40.10">
    <property type="entry name" value="PPM-type phosphatase domain"/>
    <property type="match status" value="2"/>
</dbReference>
<name>A0A0G4EJ46_VITBC</name>
<evidence type="ECO:0000256" key="6">
    <source>
        <dbReference type="SAM" id="MobiDB-lite"/>
    </source>
</evidence>
<feature type="compositionally biased region" description="Pro residues" evidence="6">
    <location>
        <begin position="11"/>
        <end position="21"/>
    </location>
</feature>
<feature type="compositionally biased region" description="Low complexity" evidence="6">
    <location>
        <begin position="766"/>
        <end position="809"/>
    </location>
</feature>
<feature type="domain" description="PPM-type phosphatase" evidence="7">
    <location>
        <begin position="186"/>
        <end position="920"/>
    </location>
</feature>
<feature type="compositionally biased region" description="Low complexity" evidence="6">
    <location>
        <begin position="719"/>
        <end position="736"/>
    </location>
</feature>
<evidence type="ECO:0000256" key="1">
    <source>
        <dbReference type="ARBA" id="ARBA00004170"/>
    </source>
</evidence>
<feature type="compositionally biased region" description="Basic and acidic residues" evidence="6">
    <location>
        <begin position="377"/>
        <end position="402"/>
    </location>
</feature>
<feature type="compositionally biased region" description="Polar residues" evidence="6">
    <location>
        <begin position="449"/>
        <end position="460"/>
    </location>
</feature>
<dbReference type="InParanoid" id="A0A0G4EJ46"/>
<evidence type="ECO:0000256" key="4">
    <source>
        <dbReference type="ARBA" id="ARBA00022912"/>
    </source>
</evidence>
<keyword evidence="4 5" id="KW-0904">Protein phosphatase</keyword>
<dbReference type="Pfam" id="PF00481">
    <property type="entry name" value="PP2C"/>
    <property type="match status" value="2"/>
</dbReference>
<evidence type="ECO:0000313" key="8">
    <source>
        <dbReference type="EMBL" id="CEL96728.1"/>
    </source>
</evidence>
<dbReference type="VEuPathDB" id="CryptoDB:Vbra_12033"/>
<evidence type="ECO:0000256" key="5">
    <source>
        <dbReference type="RuleBase" id="RU003465"/>
    </source>
</evidence>
<dbReference type="GO" id="GO:0046872">
    <property type="term" value="F:metal ion binding"/>
    <property type="evidence" value="ECO:0007669"/>
    <property type="project" value="UniProtKB-KW"/>
</dbReference>
<dbReference type="InterPro" id="IPR001932">
    <property type="entry name" value="PPM-type_phosphatase-like_dom"/>
</dbReference>
<feature type="compositionally biased region" description="Gly residues" evidence="6">
    <location>
        <begin position="566"/>
        <end position="576"/>
    </location>
</feature>
<accession>A0A0G4EJ46</accession>